<dbReference type="Proteomes" id="UP000887576">
    <property type="component" value="Unplaced"/>
</dbReference>
<proteinExistence type="predicted"/>
<reference evidence="2" key="1">
    <citation type="submission" date="2022-11" db="UniProtKB">
        <authorList>
            <consortium name="WormBaseParasite"/>
        </authorList>
    </citation>
    <scope>IDENTIFICATION</scope>
</reference>
<sequence length="1335" mass="155575">MMNISRSTVKECTQNDFVDSAELKPFNVEDYIFVQLRYNNEDVVKYNCKCWEGMVVGDLIEVRSTITKESFVTRVQIDNQVPKDDCLYAPVKIFELLKDSFPNGKDVYLKKAKVADVTLDSIEVTFKEQYVSRTDMWRFRQCMIDTVVHYDMIQNWLGIKCTVSDLWQYGEMKYSGYVSEETRVVFRSSSSQVLIYIQFSAEMWDMDAQGDLNFERCCMGFLPKLFRSWKYNSCAHHVSLIVTSRWHFKEELMTPAMKKALSKNVDYRKRYYQDYYKLVVQNEHYSDWNHVLNKLKELFFVYRDEIESHQRKLFPSYSGTEKLADISVASDGNFLQVLNLSMNSFFVYHSDRRFETTGQQIIFVTPGGGIFHVDRNMVNMTKQRLIDMGISLDIVCLGEQPYHAVPLFIFKGEIGNDSYEEFFIPHWMNYSYYHNKPRSSIGPTIKRRINYPDLALKPNTVKLSITRNIDDDFAENLEDPYSDFDERQVDALQLLNNVHGNSALVELCRELDVTHLLEQEVSEMKIFEEEKVNNHKIRERTPQRTTHNSGERKIGSFEDSRTSMEELHEDGKSGSLEDLTKRVTPLPSSSKNKEENLLNPCWEPMRALINPFRPEDYIVRITANRRRWIHVFPVDRIGRAKLAHHYVVGKSMKSILTSVEPLPPNENSLSASVHNSPGRRPISPHSGQVDYLDGAQNRVTGRGAKGITTVWAWGSTGEEKWNPDMEIGMDWKSLVRSGLLPCSTDFFPDAKSLGDYLLTEHPVDLDADEIKRWVPADLRNEVTEADLMDLLFNQLIYQRMQRGYQIVLLPEEIITSAIQGIVPERRFMQKVLKQCTLSFNHIYHRIMIVQEHTIMLQHFAPKQMNRFDELRNKTYEEYNYLFQVPDDYEYTASKTRFKHHNLDKLNWSYLDACVQTRNNPGYYMDTLKCFSCRFLMVPNIDYLISLAMSLGRGDVFNIDEIMPVEYLQYNFIRFIEIVNKMKNNAVPQHVRQPSVASTGSHDKQTKEYLEQHIACLSGKEVGNSVVLHLNDVDTILREYMKMMEQNPIQHNVLCEIIPSNVLISYDFVCWLRESVKGLEKEADAINFCQRRLLDTKKIRILQRPDSFIAFDGNKFSNMQFSFTDFHYGFVLYAIVTPECSTADDFEALCVKTNVNEILQIEFSFEKLPMDDEFREIGCCSDSESKTCQYKMQEASMELMQNVNVRNRKEAYVEWGRIISESMYSSGKAYEIWIKWFMATGKTVADVVLKNWARGANRLGFHLFAIPEDIFAEPSNPVSSPLRCPIFIKANIEDIPKEHLAMIIRKSLKVFGFIPINCFQHWKAKSYGELQYVHIV</sequence>
<protein>
    <submittedName>
        <fullName evidence="2">DEPDC5 protein C-terminal domain-containing protein</fullName>
    </submittedName>
</protein>
<accession>A0AC34QI27</accession>
<evidence type="ECO:0000313" key="1">
    <source>
        <dbReference type="Proteomes" id="UP000887576"/>
    </source>
</evidence>
<dbReference type="WBParaSite" id="JU765_v2.g16498.t1">
    <property type="protein sequence ID" value="JU765_v2.g16498.t1"/>
    <property type="gene ID" value="JU765_v2.g16498"/>
</dbReference>
<evidence type="ECO:0000313" key="2">
    <source>
        <dbReference type="WBParaSite" id="JU765_v2.g16498.t1"/>
    </source>
</evidence>
<name>A0AC34QI27_9BILA</name>
<organism evidence="1 2">
    <name type="scientific">Panagrolaimus sp. JU765</name>
    <dbReference type="NCBI Taxonomy" id="591449"/>
    <lineage>
        <taxon>Eukaryota</taxon>
        <taxon>Metazoa</taxon>
        <taxon>Ecdysozoa</taxon>
        <taxon>Nematoda</taxon>
        <taxon>Chromadorea</taxon>
        <taxon>Rhabditida</taxon>
        <taxon>Tylenchina</taxon>
        <taxon>Panagrolaimomorpha</taxon>
        <taxon>Panagrolaimoidea</taxon>
        <taxon>Panagrolaimidae</taxon>
        <taxon>Panagrolaimus</taxon>
    </lineage>
</organism>